<name>A0AAF0BIJ2_9ENTE</name>
<dbReference type="Proteomes" id="UP001179600">
    <property type="component" value="Chromosome"/>
</dbReference>
<protein>
    <submittedName>
        <fullName evidence="1">Uncharacterized protein</fullName>
    </submittedName>
</protein>
<dbReference type="EMBL" id="CP116507">
    <property type="protein sequence ID" value="WCG22986.1"/>
    <property type="molecule type" value="Genomic_DNA"/>
</dbReference>
<accession>A0AAF0BIJ2</accession>
<proteinExistence type="predicted"/>
<sequence length="100" mass="11870">MIISLYKVLKTDTQDWLYVHAPSITNFLTEYQWALREKLVYSSIKLLKSYRLKGFPQKETVPLLLGLCSLEIEDRSELKETIEVLEDLLERTFSQSTHWF</sequence>
<reference evidence="1" key="1">
    <citation type="submission" date="2023-01" db="EMBL/GenBank/DDBJ databases">
        <title>Oxazolidinone resistance genes in florfenicol resistant enterococci from beef cattle and veal calves at slaughter.</title>
        <authorList>
            <person name="Biggel M."/>
        </authorList>
    </citation>
    <scope>NUCLEOTIDE SEQUENCE</scope>
    <source>
        <strain evidence="1">K204-1</strain>
    </source>
</reference>
<gene>
    <name evidence="1" type="ORF">PML95_01690</name>
</gene>
<organism evidence="1 2">
    <name type="scientific">Vagococcus lutrae</name>
    <dbReference type="NCBI Taxonomy" id="81947"/>
    <lineage>
        <taxon>Bacteria</taxon>
        <taxon>Bacillati</taxon>
        <taxon>Bacillota</taxon>
        <taxon>Bacilli</taxon>
        <taxon>Lactobacillales</taxon>
        <taxon>Enterococcaceae</taxon>
        <taxon>Vagococcus</taxon>
    </lineage>
</organism>
<dbReference type="AlphaFoldDB" id="A0AAF0BIJ2"/>
<evidence type="ECO:0000313" key="1">
    <source>
        <dbReference type="EMBL" id="WCG22986.1"/>
    </source>
</evidence>
<evidence type="ECO:0000313" key="2">
    <source>
        <dbReference type="Proteomes" id="UP001179600"/>
    </source>
</evidence>
<dbReference type="RefSeq" id="WP_272163474.1">
    <property type="nucleotide sequence ID" value="NZ_CP116507.1"/>
</dbReference>